<accession>A0AAE7D0U3</accession>
<dbReference type="EMBL" id="CP033622">
    <property type="protein sequence ID" value="QIZ52374.1"/>
    <property type="molecule type" value="Genomic_DNA"/>
</dbReference>
<evidence type="ECO:0000313" key="3">
    <source>
        <dbReference type="Proteomes" id="UP000500801"/>
    </source>
</evidence>
<gene>
    <name evidence="2" type="ORF">DWG24_17280</name>
</gene>
<sequence length="128" mass="14575">MRIKIGMLLGMALFYSSASYAVGSDFIFRVNNETYLFPASCIEHLEFHDKSDDYPERVDMNLTGECGEKLSDLTTLNMGKELEIYYKDHLLMRALILSKLKSGIMLETKNVPRVILMQILVDYGVKPG</sequence>
<proteinExistence type="predicted"/>
<feature type="signal peptide" evidence="1">
    <location>
        <begin position="1"/>
        <end position="21"/>
    </location>
</feature>
<protein>
    <submittedName>
        <fullName evidence="2">Uncharacterized protein</fullName>
    </submittedName>
</protein>
<dbReference type="Proteomes" id="UP000500801">
    <property type="component" value="Chromosome"/>
</dbReference>
<organism evidence="2 3">
    <name type="scientific">Dickeya zeae</name>
    <dbReference type="NCBI Taxonomy" id="204042"/>
    <lineage>
        <taxon>Bacteria</taxon>
        <taxon>Pseudomonadati</taxon>
        <taxon>Pseudomonadota</taxon>
        <taxon>Gammaproteobacteria</taxon>
        <taxon>Enterobacterales</taxon>
        <taxon>Pectobacteriaceae</taxon>
        <taxon>Dickeya</taxon>
    </lineage>
</organism>
<dbReference type="AlphaFoldDB" id="A0AAE7D0U3"/>
<reference evidence="2 3" key="1">
    <citation type="submission" date="2018-11" db="EMBL/GenBank/DDBJ databases">
        <title>Complete genome sequence of Dickeya zeae strain CE1 infecting Canna edulis Ker-Gawl. in China.</title>
        <authorList>
            <person name="Zhang J."/>
            <person name="Lin B."/>
            <person name="Shen H."/>
            <person name="Jiang S."/>
            <person name="Pu X."/>
            <person name="Sun D."/>
        </authorList>
    </citation>
    <scope>NUCLEOTIDE SEQUENCE [LARGE SCALE GENOMIC DNA]</scope>
    <source>
        <strain evidence="2 3">CE1</strain>
    </source>
</reference>
<dbReference type="RefSeq" id="WP_168363415.1">
    <property type="nucleotide sequence ID" value="NZ_CP033622.1"/>
</dbReference>
<feature type="chain" id="PRO_5041947713" evidence="1">
    <location>
        <begin position="22"/>
        <end position="128"/>
    </location>
</feature>
<evidence type="ECO:0000256" key="1">
    <source>
        <dbReference type="SAM" id="SignalP"/>
    </source>
</evidence>
<evidence type="ECO:0000313" key="2">
    <source>
        <dbReference type="EMBL" id="QIZ52374.1"/>
    </source>
</evidence>
<keyword evidence="1" id="KW-0732">Signal</keyword>
<name>A0AAE7D0U3_9GAMM</name>